<reference evidence="1 2" key="1">
    <citation type="submission" date="2016-10" db="EMBL/GenBank/DDBJ databases">
        <authorList>
            <person name="de Groot N.N."/>
        </authorList>
    </citation>
    <scope>NUCLEOTIDE SEQUENCE [LARGE SCALE GENOMIC DNA]</scope>
    <source>
        <strain evidence="1 2">AR67</strain>
    </source>
</reference>
<proteinExistence type="predicted"/>
<evidence type="ECO:0000313" key="1">
    <source>
        <dbReference type="EMBL" id="SFD25569.1"/>
    </source>
</evidence>
<dbReference type="eggNOG" id="COG4842">
    <property type="taxonomic scope" value="Bacteria"/>
</dbReference>
<evidence type="ECO:0000313" key="2">
    <source>
        <dbReference type="Proteomes" id="UP000182192"/>
    </source>
</evidence>
<sequence length="115" mass="12854">MADEFVVNDAVFKVVDTTEISKLQTKAQELVGKFEDLKTTFNTINETLLESWQGEGADEYKYETDHILEKIGDMNSAVDALNTDGISNVRQSISDMDAELGEQIRKMANDETDGE</sequence>
<accession>A0A1I1QU14</accession>
<organism evidence="1 2">
    <name type="scientific">Ruminococcus albus</name>
    <dbReference type="NCBI Taxonomy" id="1264"/>
    <lineage>
        <taxon>Bacteria</taxon>
        <taxon>Bacillati</taxon>
        <taxon>Bacillota</taxon>
        <taxon>Clostridia</taxon>
        <taxon>Eubacteriales</taxon>
        <taxon>Oscillospiraceae</taxon>
        <taxon>Ruminococcus</taxon>
    </lineage>
</organism>
<dbReference type="RefSeq" id="WP_074963262.1">
    <property type="nucleotide sequence ID" value="NZ_FOKQ01000053.1"/>
</dbReference>
<dbReference type="EMBL" id="FOKQ01000053">
    <property type="protein sequence ID" value="SFD25569.1"/>
    <property type="molecule type" value="Genomic_DNA"/>
</dbReference>
<dbReference type="OrthoDB" id="2083733at2"/>
<dbReference type="InterPro" id="IPR036689">
    <property type="entry name" value="ESAT-6-like_sf"/>
</dbReference>
<name>A0A1I1QU14_RUMAL</name>
<dbReference type="Proteomes" id="UP000182192">
    <property type="component" value="Unassembled WGS sequence"/>
</dbReference>
<dbReference type="AlphaFoldDB" id="A0A1I1QU14"/>
<evidence type="ECO:0008006" key="3">
    <source>
        <dbReference type="Google" id="ProtNLM"/>
    </source>
</evidence>
<dbReference type="SUPFAM" id="SSF140453">
    <property type="entry name" value="EsxAB dimer-like"/>
    <property type="match status" value="1"/>
</dbReference>
<gene>
    <name evidence="1" type="ORF">SAMN02910406_03512</name>
</gene>
<protein>
    <recommendedName>
        <fullName evidence="3">WXG100 family type VII secretion target</fullName>
    </recommendedName>
</protein>
<dbReference type="Gene3D" id="1.10.287.1060">
    <property type="entry name" value="ESAT-6-like"/>
    <property type="match status" value="1"/>
</dbReference>